<dbReference type="RefSeq" id="WP_182124092.1">
    <property type="nucleotide sequence ID" value="NZ_JACGLS010000001.1"/>
</dbReference>
<dbReference type="Proteomes" id="UP000563906">
    <property type="component" value="Unassembled WGS sequence"/>
</dbReference>
<organism evidence="1 2">
    <name type="scientific">Tenacibaculum pelagium</name>
    <dbReference type="NCBI Taxonomy" id="2759527"/>
    <lineage>
        <taxon>Bacteria</taxon>
        <taxon>Pseudomonadati</taxon>
        <taxon>Bacteroidota</taxon>
        <taxon>Flavobacteriia</taxon>
        <taxon>Flavobacteriales</taxon>
        <taxon>Flavobacteriaceae</taxon>
        <taxon>Tenacibaculum</taxon>
    </lineage>
</organism>
<keyword evidence="2" id="KW-1185">Reference proteome</keyword>
<gene>
    <name evidence="1" type="ORF">H3Z83_03580</name>
</gene>
<sequence>MYTLVVQNDFKWSIGASNGVTIPNQGGSHTFNNQGSLYLTVPGIGEICFIDLGDKKLEGYPIPKETWGVLVRIHTTEAYYRYEGGGQLHALIDQYGSFSLNTTNGTMIPISLPELTIF</sequence>
<dbReference type="EMBL" id="JACGLS010000001">
    <property type="protein sequence ID" value="MBA6155604.1"/>
    <property type="molecule type" value="Genomic_DNA"/>
</dbReference>
<evidence type="ECO:0000313" key="1">
    <source>
        <dbReference type="EMBL" id="MBA6155604.1"/>
    </source>
</evidence>
<proteinExistence type="predicted"/>
<dbReference type="AlphaFoldDB" id="A0A839AN51"/>
<protein>
    <submittedName>
        <fullName evidence="1">Uncharacterized protein</fullName>
    </submittedName>
</protein>
<name>A0A839AN51_9FLAO</name>
<evidence type="ECO:0000313" key="2">
    <source>
        <dbReference type="Proteomes" id="UP000563906"/>
    </source>
</evidence>
<comment type="caution">
    <text evidence="1">The sequence shown here is derived from an EMBL/GenBank/DDBJ whole genome shotgun (WGS) entry which is preliminary data.</text>
</comment>
<accession>A0A839AN51</accession>
<reference evidence="1 2" key="1">
    <citation type="submission" date="2020-07" db="EMBL/GenBank/DDBJ databases">
        <title>Bacterium isolated from marine sediment.</title>
        <authorList>
            <person name="Shang D."/>
            <person name="Du Z.-J."/>
        </authorList>
    </citation>
    <scope>NUCLEOTIDE SEQUENCE [LARGE SCALE GENOMIC DNA]</scope>
    <source>
        <strain evidence="1 2">S7007</strain>
    </source>
</reference>